<evidence type="ECO:0000256" key="5">
    <source>
        <dbReference type="HAMAP-Rule" id="MF_00014"/>
    </source>
</evidence>
<feature type="domain" description="RimM N-terminal" evidence="6">
    <location>
        <begin position="7"/>
        <end position="91"/>
    </location>
</feature>
<dbReference type="InterPro" id="IPR056792">
    <property type="entry name" value="PRC_RimM"/>
</dbReference>
<dbReference type="HAMAP" id="MF_00014">
    <property type="entry name" value="Ribosome_mat_RimM"/>
    <property type="match status" value="1"/>
</dbReference>
<evidence type="ECO:0000256" key="1">
    <source>
        <dbReference type="ARBA" id="ARBA00022490"/>
    </source>
</evidence>
<keyword evidence="2 5" id="KW-0690">Ribosome biogenesis</keyword>
<keyword evidence="1 5" id="KW-0963">Cytoplasm</keyword>
<gene>
    <name evidence="5 8" type="primary">rimM</name>
    <name evidence="8" type="ORF">DQX05_17875</name>
</gene>
<dbReference type="GO" id="GO:0043022">
    <property type="term" value="F:ribosome binding"/>
    <property type="evidence" value="ECO:0007669"/>
    <property type="project" value="InterPro"/>
</dbReference>
<dbReference type="Gene3D" id="2.30.30.240">
    <property type="entry name" value="PRC-barrel domain"/>
    <property type="match status" value="1"/>
</dbReference>
<comment type="function">
    <text evidence="5">An accessory protein needed during the final step in the assembly of 30S ribosomal subunit, possibly for assembly of the head region. Essential for efficient processing of 16S rRNA. May be needed both before and after RbfA during the maturation of 16S rRNA. It has affinity for free ribosomal 30S subunits but not for 70S ribosomes.</text>
</comment>
<dbReference type="InterPro" id="IPR036976">
    <property type="entry name" value="RimM_N_sf"/>
</dbReference>
<dbReference type="AlphaFoldDB" id="A0A3A3GGW7"/>
<evidence type="ECO:0000256" key="3">
    <source>
        <dbReference type="ARBA" id="ARBA00022552"/>
    </source>
</evidence>
<dbReference type="InterPro" id="IPR002676">
    <property type="entry name" value="RimM_N"/>
</dbReference>
<evidence type="ECO:0000313" key="9">
    <source>
        <dbReference type="Proteomes" id="UP000266177"/>
    </source>
</evidence>
<keyword evidence="3 5" id="KW-0698">rRNA processing</keyword>
<dbReference type="Pfam" id="PF24986">
    <property type="entry name" value="PRC_RimM"/>
    <property type="match status" value="1"/>
</dbReference>
<comment type="subcellular location">
    <subcellularLocation>
        <location evidence="5">Cytoplasm</location>
    </subcellularLocation>
</comment>
<feature type="domain" description="Ribosome maturation factor RimM PRC barrel" evidence="7">
    <location>
        <begin position="104"/>
        <end position="171"/>
    </location>
</feature>
<sequence length="172" mass="19457">MSEQLYTVGKLVNTHGIRGDVKILASTDFPEERFASGSELILQHPETNESLTLTVERARPQKNVYIVKFKNFDNINDVERYKGWILYVTAEQQQELPENEYYYHEIIGCRVVTDEETELGVISEILAPGANDVWVVQPAKGKPILLPVIPDVILDVDIPGKLVKVHLMEGLL</sequence>
<reference evidence="8 9" key="1">
    <citation type="submission" date="2018-09" db="EMBL/GenBank/DDBJ databases">
        <title>Paenibacillus SK2017-BO5.</title>
        <authorList>
            <person name="Piskunova J.V."/>
            <person name="Dubiley S.A."/>
            <person name="Severinov K.V."/>
        </authorList>
    </citation>
    <scope>NUCLEOTIDE SEQUENCE [LARGE SCALE GENOMIC DNA]</scope>
    <source>
        <strain evidence="8 9">BO5</strain>
    </source>
</reference>
<dbReference type="PANTHER" id="PTHR33692">
    <property type="entry name" value="RIBOSOME MATURATION FACTOR RIMM"/>
    <property type="match status" value="1"/>
</dbReference>
<name>A0A3A3GGW7_PANTH</name>
<dbReference type="OrthoDB" id="9810331at2"/>
<organism evidence="8 9">
    <name type="scientific">Paenibacillus thiaminolyticus</name>
    <name type="common">Bacillus thiaminolyticus</name>
    <dbReference type="NCBI Taxonomy" id="49283"/>
    <lineage>
        <taxon>Bacteria</taxon>
        <taxon>Bacillati</taxon>
        <taxon>Bacillota</taxon>
        <taxon>Bacilli</taxon>
        <taxon>Bacillales</taxon>
        <taxon>Paenibacillaceae</taxon>
        <taxon>Paenibacillus</taxon>
    </lineage>
</organism>
<dbReference type="SUPFAM" id="SSF50346">
    <property type="entry name" value="PRC-barrel domain"/>
    <property type="match status" value="1"/>
</dbReference>
<evidence type="ECO:0000256" key="2">
    <source>
        <dbReference type="ARBA" id="ARBA00022517"/>
    </source>
</evidence>
<dbReference type="EMBL" id="QYZD01000017">
    <property type="protein sequence ID" value="RJG22263.1"/>
    <property type="molecule type" value="Genomic_DNA"/>
</dbReference>
<evidence type="ECO:0000313" key="8">
    <source>
        <dbReference type="EMBL" id="RJG22263.1"/>
    </source>
</evidence>
<dbReference type="InterPro" id="IPR009000">
    <property type="entry name" value="Transl_B-barrel_sf"/>
</dbReference>
<protein>
    <recommendedName>
        <fullName evidence="5">Ribosome maturation factor RimM</fullName>
    </recommendedName>
</protein>
<dbReference type="GO" id="GO:0042274">
    <property type="term" value="P:ribosomal small subunit biogenesis"/>
    <property type="evidence" value="ECO:0007669"/>
    <property type="project" value="UniProtKB-UniRule"/>
</dbReference>
<dbReference type="InterPro" id="IPR011961">
    <property type="entry name" value="RimM"/>
</dbReference>
<dbReference type="InterPro" id="IPR011033">
    <property type="entry name" value="PRC_barrel-like_sf"/>
</dbReference>
<dbReference type="Proteomes" id="UP000266177">
    <property type="component" value="Unassembled WGS sequence"/>
</dbReference>
<comment type="subunit">
    <text evidence="5">Binds ribosomal protein uS19.</text>
</comment>
<dbReference type="Gene3D" id="2.40.30.60">
    <property type="entry name" value="RimM"/>
    <property type="match status" value="1"/>
</dbReference>
<dbReference type="SUPFAM" id="SSF50447">
    <property type="entry name" value="Translation proteins"/>
    <property type="match status" value="1"/>
</dbReference>
<dbReference type="PANTHER" id="PTHR33692:SF1">
    <property type="entry name" value="RIBOSOME MATURATION FACTOR RIMM"/>
    <property type="match status" value="1"/>
</dbReference>
<dbReference type="GO" id="GO:0005840">
    <property type="term" value="C:ribosome"/>
    <property type="evidence" value="ECO:0007669"/>
    <property type="project" value="InterPro"/>
</dbReference>
<evidence type="ECO:0000256" key="4">
    <source>
        <dbReference type="ARBA" id="ARBA00023186"/>
    </source>
</evidence>
<evidence type="ECO:0000259" key="7">
    <source>
        <dbReference type="Pfam" id="PF24986"/>
    </source>
</evidence>
<dbReference type="GO" id="GO:0005737">
    <property type="term" value="C:cytoplasm"/>
    <property type="evidence" value="ECO:0007669"/>
    <property type="project" value="UniProtKB-SubCell"/>
</dbReference>
<dbReference type="GO" id="GO:0006364">
    <property type="term" value="P:rRNA processing"/>
    <property type="evidence" value="ECO:0007669"/>
    <property type="project" value="UniProtKB-UniRule"/>
</dbReference>
<proteinExistence type="inferred from homology"/>
<dbReference type="Pfam" id="PF01782">
    <property type="entry name" value="RimM"/>
    <property type="match status" value="1"/>
</dbReference>
<dbReference type="RefSeq" id="WP_119794877.1">
    <property type="nucleotide sequence ID" value="NZ_QYZD01000017.1"/>
</dbReference>
<comment type="caution">
    <text evidence="8">The sequence shown here is derived from an EMBL/GenBank/DDBJ whole genome shotgun (WGS) entry which is preliminary data.</text>
</comment>
<comment type="domain">
    <text evidence="5">The PRC barrel domain binds ribosomal protein uS19.</text>
</comment>
<keyword evidence="4 5" id="KW-0143">Chaperone</keyword>
<dbReference type="NCBIfam" id="TIGR02273">
    <property type="entry name" value="16S_RimM"/>
    <property type="match status" value="1"/>
</dbReference>
<comment type="similarity">
    <text evidence="5">Belongs to the RimM family.</text>
</comment>
<evidence type="ECO:0000259" key="6">
    <source>
        <dbReference type="Pfam" id="PF01782"/>
    </source>
</evidence>
<accession>A0A3A3GGW7</accession>